<gene>
    <name evidence="1" type="ORF">KQP761_LOCUS15995</name>
</gene>
<dbReference type="AlphaFoldDB" id="A0A815VBV8"/>
<dbReference type="Proteomes" id="UP000663834">
    <property type="component" value="Unassembled WGS sequence"/>
</dbReference>
<proteinExistence type="predicted"/>
<dbReference type="OrthoDB" id="10040753at2759"/>
<dbReference type="EMBL" id="CAJNOW010007938">
    <property type="protein sequence ID" value="CAF1526112.1"/>
    <property type="molecule type" value="Genomic_DNA"/>
</dbReference>
<comment type="caution">
    <text evidence="1">The sequence shown here is derived from an EMBL/GenBank/DDBJ whole genome shotgun (WGS) entry which is preliminary data.</text>
</comment>
<protein>
    <submittedName>
        <fullName evidence="1">Uncharacterized protein</fullName>
    </submittedName>
</protein>
<evidence type="ECO:0000313" key="2">
    <source>
        <dbReference type="Proteomes" id="UP000663834"/>
    </source>
</evidence>
<reference evidence="1" key="1">
    <citation type="submission" date="2021-02" db="EMBL/GenBank/DDBJ databases">
        <authorList>
            <person name="Nowell W R."/>
        </authorList>
    </citation>
    <scope>NUCLEOTIDE SEQUENCE</scope>
</reference>
<evidence type="ECO:0000313" key="1">
    <source>
        <dbReference type="EMBL" id="CAF1526112.1"/>
    </source>
</evidence>
<sequence>MNQSLNTNNTYFNQPTQSYMTTSVVNSSPTAKQYTTHIPPLSKSYPINQSHVYDNSSYHQSIRTNYSDAHEDKYYSIQQSSSNEIILSQQIKNNKAYTYIIEDYESISDDAIDNTINPVVVVPISKIMNHEPGTKIRHTINVEHDKKSSREAIRRCCRKRNTIIHAHRHGFNVIRTIYRCFTVREIENILNYLDIRHRHCHIRRHYQLNIGPRSYEDKLKYEHILNREHFNK</sequence>
<name>A0A815VBV8_9BILA</name>
<organism evidence="1 2">
    <name type="scientific">Rotaria magnacalcarata</name>
    <dbReference type="NCBI Taxonomy" id="392030"/>
    <lineage>
        <taxon>Eukaryota</taxon>
        <taxon>Metazoa</taxon>
        <taxon>Spiralia</taxon>
        <taxon>Gnathifera</taxon>
        <taxon>Rotifera</taxon>
        <taxon>Eurotatoria</taxon>
        <taxon>Bdelloidea</taxon>
        <taxon>Philodinida</taxon>
        <taxon>Philodinidae</taxon>
        <taxon>Rotaria</taxon>
    </lineage>
</organism>
<accession>A0A815VBV8</accession>